<sequence length="129" mass="13754">MLVDNSGYGVCGTDSGRYWGSAGGLGRTVVVGAVRGRVHPRETGDRSGIRSGFPLRDVGGLCALRACGRPALGAKSGEGPGRGVAAARYRRFTQLRRLVWHRRQLNGRMILAAFALVGIGRPHARARMV</sequence>
<keyword evidence="2" id="KW-1185">Reference proteome</keyword>
<dbReference type="EMBL" id="AP026367">
    <property type="protein sequence ID" value="BDN80781.1"/>
    <property type="molecule type" value="Genomic_DNA"/>
</dbReference>
<reference evidence="1" key="1">
    <citation type="submission" date="2022-06" db="EMBL/GenBank/DDBJ databases">
        <title>Complete genome sequence of Mycobacterium pseudoshottsii NJB1907-Z4.</title>
        <authorList>
            <person name="Komine T."/>
            <person name="Fukano H."/>
            <person name="Wada S."/>
        </authorList>
    </citation>
    <scope>NUCLEOTIDE SEQUENCE</scope>
    <source>
        <strain evidence="1">NJB1907-Z4</strain>
    </source>
</reference>
<evidence type="ECO:0000313" key="1">
    <source>
        <dbReference type="EMBL" id="BDN80781.1"/>
    </source>
</evidence>
<evidence type="ECO:0000313" key="2">
    <source>
        <dbReference type="Proteomes" id="UP001058626"/>
    </source>
</evidence>
<dbReference type="Proteomes" id="UP001058626">
    <property type="component" value="Chromosome"/>
</dbReference>
<gene>
    <name evidence="1" type="ORF">NJB1907Z4_C09960</name>
</gene>
<proteinExistence type="predicted"/>
<dbReference type="AlphaFoldDB" id="A0A9N7LMN8"/>
<protein>
    <submittedName>
        <fullName evidence="1">Uncharacterized protein</fullName>
    </submittedName>
</protein>
<name>A0A9N7LMN8_9MYCO</name>
<accession>A0A9N7LMN8</accession>
<organism evidence="1 2">
    <name type="scientific">Mycobacterium pseudoshottsii</name>
    <dbReference type="NCBI Taxonomy" id="265949"/>
    <lineage>
        <taxon>Bacteria</taxon>
        <taxon>Bacillati</taxon>
        <taxon>Actinomycetota</taxon>
        <taxon>Actinomycetes</taxon>
        <taxon>Mycobacteriales</taxon>
        <taxon>Mycobacteriaceae</taxon>
        <taxon>Mycobacterium</taxon>
        <taxon>Mycobacterium ulcerans group</taxon>
    </lineage>
</organism>